<dbReference type="OrthoDB" id="9777884at2"/>
<name>A0A0A2WQ19_THEFI</name>
<sequence>MYKNILMPIDGSPCSEQAVRHGLELAKALSAKVHFLYVLENPAQAIWITPESVPYGLELLEDLKRVGEEAVGKALNLAREMGVEATGEVKEGLPVPTIVEESARHDLLVMGTHGRTGLDKLLLGSVTEGVLHRTKTPTLVVRCR</sequence>
<dbReference type="EMBL" id="JPSL02000031">
    <property type="protein sequence ID" value="KGQ22241.1"/>
    <property type="molecule type" value="Genomic_DNA"/>
</dbReference>
<dbReference type="PANTHER" id="PTHR46268:SF6">
    <property type="entry name" value="UNIVERSAL STRESS PROTEIN UP12"/>
    <property type="match status" value="1"/>
</dbReference>
<evidence type="ECO:0000259" key="2">
    <source>
        <dbReference type="Pfam" id="PF00582"/>
    </source>
</evidence>
<dbReference type="PRINTS" id="PR01438">
    <property type="entry name" value="UNVRSLSTRESS"/>
</dbReference>
<comment type="similarity">
    <text evidence="1">Belongs to the universal stress protein A family.</text>
</comment>
<dbReference type="Proteomes" id="UP000030364">
    <property type="component" value="Unassembled WGS sequence"/>
</dbReference>
<proteinExistence type="inferred from homology"/>
<dbReference type="Gene3D" id="3.40.50.620">
    <property type="entry name" value="HUPs"/>
    <property type="match status" value="1"/>
</dbReference>
<dbReference type="SUPFAM" id="SSF52402">
    <property type="entry name" value="Adenine nucleotide alpha hydrolases-like"/>
    <property type="match status" value="1"/>
</dbReference>
<evidence type="ECO:0000313" key="3">
    <source>
        <dbReference type="EMBL" id="KGQ22241.1"/>
    </source>
</evidence>
<dbReference type="PANTHER" id="PTHR46268">
    <property type="entry name" value="STRESS RESPONSE PROTEIN NHAX"/>
    <property type="match status" value="1"/>
</dbReference>
<organism evidence="3 4">
    <name type="scientific">Thermus filiformis</name>
    <dbReference type="NCBI Taxonomy" id="276"/>
    <lineage>
        <taxon>Bacteria</taxon>
        <taxon>Thermotogati</taxon>
        <taxon>Deinococcota</taxon>
        <taxon>Deinococci</taxon>
        <taxon>Thermales</taxon>
        <taxon>Thermaceae</taxon>
        <taxon>Thermus</taxon>
    </lineage>
</organism>
<gene>
    <name evidence="3" type="ORF">THFILI_00460</name>
</gene>
<dbReference type="InterPro" id="IPR006015">
    <property type="entry name" value="Universal_stress_UspA"/>
</dbReference>
<keyword evidence="4" id="KW-1185">Reference proteome</keyword>
<dbReference type="STRING" id="276.THFILI_00460"/>
<evidence type="ECO:0000313" key="4">
    <source>
        <dbReference type="Proteomes" id="UP000030364"/>
    </source>
</evidence>
<evidence type="ECO:0000256" key="1">
    <source>
        <dbReference type="ARBA" id="ARBA00008791"/>
    </source>
</evidence>
<dbReference type="InterPro" id="IPR014729">
    <property type="entry name" value="Rossmann-like_a/b/a_fold"/>
</dbReference>
<reference evidence="3 4" key="1">
    <citation type="journal article" date="2015" name="Genome Announc.">
        <title>Draft Genome Sequence of the Thermophile Thermus filiformis ATCC 43280, Producer of Carotenoid-(Di)glucoside-Branched Fatty Acid (Di)esters and Source of Hyperthermostable Enzymes of Biotechnological Interest.</title>
        <authorList>
            <person name="Mandelli F."/>
            <person name="Oliveira Ramires B."/>
            <person name="Couger M.B."/>
            <person name="Paixao D.A."/>
            <person name="Camilo C.M."/>
            <person name="Polikarpov I."/>
            <person name="Prade R."/>
            <person name="Riano-Pachon D.M."/>
            <person name="Squina F.M."/>
        </authorList>
    </citation>
    <scope>NUCLEOTIDE SEQUENCE [LARGE SCALE GENOMIC DNA]</scope>
    <source>
        <strain evidence="3 4">ATCC 43280</strain>
    </source>
</reference>
<dbReference type="Pfam" id="PF00582">
    <property type="entry name" value="Usp"/>
    <property type="match status" value="1"/>
</dbReference>
<protein>
    <submittedName>
        <fullName evidence="3">Universal stress protein</fullName>
    </submittedName>
</protein>
<dbReference type="PATRIC" id="fig|276.5.peg.946"/>
<accession>A0A0A2WQ19</accession>
<feature type="domain" description="UspA" evidence="2">
    <location>
        <begin position="1"/>
        <end position="142"/>
    </location>
</feature>
<dbReference type="AlphaFoldDB" id="A0A0A2WQ19"/>
<dbReference type="RefSeq" id="WP_038063366.1">
    <property type="nucleotide sequence ID" value="NZ_JPSL02000031.1"/>
</dbReference>
<dbReference type="InterPro" id="IPR006016">
    <property type="entry name" value="UspA"/>
</dbReference>
<dbReference type="CDD" id="cd00293">
    <property type="entry name" value="USP-like"/>
    <property type="match status" value="1"/>
</dbReference>
<comment type="caution">
    <text evidence="3">The sequence shown here is derived from an EMBL/GenBank/DDBJ whole genome shotgun (WGS) entry which is preliminary data.</text>
</comment>